<name>A0AAN8JEZ7_PATCE</name>
<keyword evidence="3" id="KW-1185">Reference proteome</keyword>
<dbReference type="EMBL" id="JAZGQO010000010">
    <property type="protein sequence ID" value="KAK6174834.1"/>
    <property type="molecule type" value="Genomic_DNA"/>
</dbReference>
<protein>
    <submittedName>
        <fullName evidence="2">Uncharacterized protein</fullName>
    </submittedName>
</protein>
<comment type="caution">
    <text evidence="2">The sequence shown here is derived from an EMBL/GenBank/DDBJ whole genome shotgun (WGS) entry which is preliminary data.</text>
</comment>
<evidence type="ECO:0000256" key="1">
    <source>
        <dbReference type="SAM" id="Phobius"/>
    </source>
</evidence>
<dbReference type="AlphaFoldDB" id="A0AAN8JEZ7"/>
<feature type="transmembrane region" description="Helical" evidence="1">
    <location>
        <begin position="55"/>
        <end position="77"/>
    </location>
</feature>
<evidence type="ECO:0000313" key="3">
    <source>
        <dbReference type="Proteomes" id="UP001347796"/>
    </source>
</evidence>
<feature type="transmembrane region" description="Helical" evidence="1">
    <location>
        <begin position="97"/>
        <end position="119"/>
    </location>
</feature>
<proteinExistence type="predicted"/>
<evidence type="ECO:0000313" key="2">
    <source>
        <dbReference type="EMBL" id="KAK6174834.1"/>
    </source>
</evidence>
<organism evidence="2 3">
    <name type="scientific">Patella caerulea</name>
    <name type="common">Rayed Mediterranean limpet</name>
    <dbReference type="NCBI Taxonomy" id="87958"/>
    <lineage>
        <taxon>Eukaryota</taxon>
        <taxon>Metazoa</taxon>
        <taxon>Spiralia</taxon>
        <taxon>Lophotrochozoa</taxon>
        <taxon>Mollusca</taxon>
        <taxon>Gastropoda</taxon>
        <taxon>Patellogastropoda</taxon>
        <taxon>Patelloidea</taxon>
        <taxon>Patellidae</taxon>
        <taxon>Patella</taxon>
    </lineage>
</organism>
<reference evidence="2 3" key="1">
    <citation type="submission" date="2024-01" db="EMBL/GenBank/DDBJ databases">
        <title>The genome of the rayed Mediterranean limpet Patella caerulea (Linnaeus, 1758).</title>
        <authorList>
            <person name="Anh-Thu Weber A."/>
            <person name="Halstead-Nussloch G."/>
        </authorList>
    </citation>
    <scope>NUCLEOTIDE SEQUENCE [LARGE SCALE GENOMIC DNA]</scope>
    <source>
        <strain evidence="2">AATW-2023a</strain>
        <tissue evidence="2">Whole specimen</tissue>
    </source>
</reference>
<sequence length="167" mass="17826">MLKPYLRFLVLIGTPLVEDVGVFVVVVGTPLVEDVGVFVVVLGTPLVEDGGVFGVVLGTLLVEDVGVFVVVLGTTLVEDVGVFVVVLGTLLVEDAGVVVETSLMECVLVGLTVVIASLHARVTPEPLDKKIKEKKTKKDLSLFVLSGHFWLGCRFKVRCNDAVSTNH</sequence>
<keyword evidence="1" id="KW-0812">Transmembrane</keyword>
<dbReference type="Proteomes" id="UP001347796">
    <property type="component" value="Unassembled WGS sequence"/>
</dbReference>
<gene>
    <name evidence="2" type="ORF">SNE40_013404</name>
</gene>
<accession>A0AAN8JEZ7</accession>
<keyword evidence="1" id="KW-0472">Membrane</keyword>
<keyword evidence="1" id="KW-1133">Transmembrane helix</keyword>